<accession>A0ACC0VFM3</accession>
<dbReference type="Proteomes" id="UP001163321">
    <property type="component" value="Chromosome 9"/>
</dbReference>
<evidence type="ECO:0000313" key="2">
    <source>
        <dbReference type="Proteomes" id="UP001163321"/>
    </source>
</evidence>
<evidence type="ECO:0000313" key="1">
    <source>
        <dbReference type="EMBL" id="KAI9905249.1"/>
    </source>
</evidence>
<gene>
    <name evidence="1" type="ORF">PsorP6_013802</name>
</gene>
<reference evidence="1 2" key="1">
    <citation type="journal article" date="2022" name="bioRxiv">
        <title>The genome of the oomycete Peronosclerospora sorghi, a cosmopolitan pathogen of maize and sorghum, is inflated with dispersed pseudogenes.</title>
        <authorList>
            <person name="Fletcher K."/>
            <person name="Martin F."/>
            <person name="Isakeit T."/>
            <person name="Cavanaugh K."/>
            <person name="Magill C."/>
            <person name="Michelmore R."/>
        </authorList>
    </citation>
    <scope>NUCLEOTIDE SEQUENCE [LARGE SCALE GENOMIC DNA]</scope>
    <source>
        <strain evidence="1">P6</strain>
    </source>
</reference>
<name>A0ACC0VFM3_9STRA</name>
<protein>
    <submittedName>
        <fullName evidence="1">Uncharacterized protein</fullName>
    </submittedName>
</protein>
<comment type="caution">
    <text evidence="1">The sequence shown here is derived from an EMBL/GenBank/DDBJ whole genome shotgun (WGS) entry which is preliminary data.</text>
</comment>
<dbReference type="EMBL" id="CM047588">
    <property type="protein sequence ID" value="KAI9905249.1"/>
    <property type="molecule type" value="Genomic_DNA"/>
</dbReference>
<organism evidence="1 2">
    <name type="scientific">Peronosclerospora sorghi</name>
    <dbReference type="NCBI Taxonomy" id="230839"/>
    <lineage>
        <taxon>Eukaryota</taxon>
        <taxon>Sar</taxon>
        <taxon>Stramenopiles</taxon>
        <taxon>Oomycota</taxon>
        <taxon>Peronosporomycetes</taxon>
        <taxon>Peronosporales</taxon>
        <taxon>Peronosporaceae</taxon>
        <taxon>Peronosclerospora</taxon>
    </lineage>
</organism>
<sequence>MVVSGDDDEGVRARNGEVVVGVSFFHSILRCNTYSPYVRKQNEVYGDSKTLKTLPNEVIDVLQASLNGQVTTESSFSKPFGFVNI</sequence>
<proteinExistence type="predicted"/>
<keyword evidence="2" id="KW-1185">Reference proteome</keyword>